<dbReference type="AlphaFoldDB" id="A0A067TNS4"/>
<feature type="region of interest" description="Disordered" evidence="8">
    <location>
        <begin position="184"/>
        <end position="206"/>
    </location>
</feature>
<accession>A0A067TNS4</accession>
<keyword evidence="6" id="KW-0539">Nucleus</keyword>
<feature type="compositionally biased region" description="Low complexity" evidence="8">
    <location>
        <begin position="229"/>
        <end position="250"/>
    </location>
</feature>
<dbReference type="HOGENOM" id="CLU_778808_0_0_1"/>
<dbReference type="GO" id="GO:0008270">
    <property type="term" value="F:zinc ion binding"/>
    <property type="evidence" value="ECO:0007669"/>
    <property type="project" value="UniProtKB-KW"/>
</dbReference>
<dbReference type="PANTHER" id="PTHR16515:SF49">
    <property type="entry name" value="GASTRULA ZINC FINGER PROTEIN XLCGF49.1-LIKE-RELATED"/>
    <property type="match status" value="1"/>
</dbReference>
<dbReference type="OrthoDB" id="8117402at2759"/>
<feature type="domain" description="C2H2-type" evidence="9">
    <location>
        <begin position="312"/>
        <end position="342"/>
    </location>
</feature>
<dbReference type="Pfam" id="PF00096">
    <property type="entry name" value="zf-C2H2"/>
    <property type="match status" value="2"/>
</dbReference>
<evidence type="ECO:0000256" key="6">
    <source>
        <dbReference type="ARBA" id="ARBA00023242"/>
    </source>
</evidence>
<evidence type="ECO:0000256" key="1">
    <source>
        <dbReference type="ARBA" id="ARBA00004123"/>
    </source>
</evidence>
<evidence type="ECO:0000256" key="3">
    <source>
        <dbReference type="ARBA" id="ARBA00022737"/>
    </source>
</evidence>
<evidence type="ECO:0000313" key="11">
    <source>
        <dbReference type="Proteomes" id="UP000027222"/>
    </source>
</evidence>
<name>A0A067TNS4_GALM3</name>
<dbReference type="InterPro" id="IPR050331">
    <property type="entry name" value="Zinc_finger"/>
</dbReference>
<dbReference type="PROSITE" id="PS50157">
    <property type="entry name" value="ZINC_FINGER_C2H2_2"/>
    <property type="match status" value="2"/>
</dbReference>
<evidence type="ECO:0000256" key="2">
    <source>
        <dbReference type="ARBA" id="ARBA00022723"/>
    </source>
</evidence>
<dbReference type="InterPro" id="IPR013087">
    <property type="entry name" value="Znf_C2H2_type"/>
</dbReference>
<feature type="compositionally biased region" description="Pro residues" evidence="8">
    <location>
        <begin position="193"/>
        <end position="203"/>
    </location>
</feature>
<dbReference type="SMART" id="SM00355">
    <property type="entry name" value="ZnF_C2H2"/>
    <property type="match status" value="2"/>
</dbReference>
<evidence type="ECO:0000313" key="10">
    <source>
        <dbReference type="EMBL" id="KDR84836.1"/>
    </source>
</evidence>
<dbReference type="FunFam" id="3.30.160.60:FF:000110">
    <property type="entry name" value="Zinc finger protein-like"/>
    <property type="match status" value="1"/>
</dbReference>
<gene>
    <name evidence="10" type="ORF">GALMADRAFT_294541</name>
</gene>
<keyword evidence="3" id="KW-0677">Repeat</keyword>
<keyword evidence="5" id="KW-0862">Zinc</keyword>
<dbReference type="InterPro" id="IPR036236">
    <property type="entry name" value="Znf_C2H2_sf"/>
</dbReference>
<dbReference type="SUPFAM" id="SSF57667">
    <property type="entry name" value="beta-beta-alpha zinc fingers"/>
    <property type="match status" value="1"/>
</dbReference>
<dbReference type="EMBL" id="KL142367">
    <property type="protein sequence ID" value="KDR84836.1"/>
    <property type="molecule type" value="Genomic_DNA"/>
</dbReference>
<evidence type="ECO:0000259" key="9">
    <source>
        <dbReference type="PROSITE" id="PS50157"/>
    </source>
</evidence>
<dbReference type="GO" id="GO:0010468">
    <property type="term" value="P:regulation of gene expression"/>
    <property type="evidence" value="ECO:0007669"/>
    <property type="project" value="TreeGrafter"/>
</dbReference>
<dbReference type="STRING" id="685588.A0A067TNS4"/>
<keyword evidence="11" id="KW-1185">Reference proteome</keyword>
<dbReference type="GO" id="GO:0005634">
    <property type="term" value="C:nucleus"/>
    <property type="evidence" value="ECO:0007669"/>
    <property type="project" value="UniProtKB-SubCell"/>
</dbReference>
<keyword evidence="2" id="KW-0479">Metal-binding</keyword>
<keyword evidence="4 7" id="KW-0863">Zinc-finger</keyword>
<protein>
    <recommendedName>
        <fullName evidence="9">C2H2-type domain-containing protein</fullName>
    </recommendedName>
</protein>
<reference evidence="11" key="1">
    <citation type="journal article" date="2014" name="Proc. Natl. Acad. Sci. U.S.A.">
        <title>Extensive sampling of basidiomycete genomes demonstrates inadequacy of the white-rot/brown-rot paradigm for wood decay fungi.</title>
        <authorList>
            <person name="Riley R."/>
            <person name="Salamov A.A."/>
            <person name="Brown D.W."/>
            <person name="Nagy L.G."/>
            <person name="Floudas D."/>
            <person name="Held B.W."/>
            <person name="Levasseur A."/>
            <person name="Lombard V."/>
            <person name="Morin E."/>
            <person name="Otillar R."/>
            <person name="Lindquist E.A."/>
            <person name="Sun H."/>
            <person name="LaButti K.M."/>
            <person name="Schmutz J."/>
            <person name="Jabbour D."/>
            <person name="Luo H."/>
            <person name="Baker S.E."/>
            <person name="Pisabarro A.G."/>
            <person name="Walton J.D."/>
            <person name="Blanchette R.A."/>
            <person name="Henrissat B."/>
            <person name="Martin F."/>
            <person name="Cullen D."/>
            <person name="Hibbett D.S."/>
            <person name="Grigoriev I.V."/>
        </authorList>
    </citation>
    <scope>NUCLEOTIDE SEQUENCE [LARGE SCALE GENOMIC DNA]</scope>
    <source>
        <strain evidence="11">CBS 339.88</strain>
    </source>
</reference>
<dbReference type="Proteomes" id="UP000027222">
    <property type="component" value="Unassembled WGS sequence"/>
</dbReference>
<feature type="domain" description="C2H2-type" evidence="9">
    <location>
        <begin position="282"/>
        <end position="309"/>
    </location>
</feature>
<comment type="subcellular location">
    <subcellularLocation>
        <location evidence="1">Nucleus</location>
    </subcellularLocation>
</comment>
<dbReference type="Gene3D" id="3.30.160.60">
    <property type="entry name" value="Classic Zinc Finger"/>
    <property type="match status" value="2"/>
</dbReference>
<evidence type="ECO:0000256" key="4">
    <source>
        <dbReference type="ARBA" id="ARBA00022771"/>
    </source>
</evidence>
<feature type="region of interest" description="Disordered" evidence="8">
    <location>
        <begin position="221"/>
        <end position="253"/>
    </location>
</feature>
<dbReference type="PROSITE" id="PS00028">
    <property type="entry name" value="ZINC_FINGER_C2H2_1"/>
    <property type="match status" value="2"/>
</dbReference>
<dbReference type="PANTHER" id="PTHR16515">
    <property type="entry name" value="PR DOMAIN ZINC FINGER PROTEIN"/>
    <property type="match status" value="1"/>
</dbReference>
<organism evidence="10 11">
    <name type="scientific">Galerina marginata (strain CBS 339.88)</name>
    <dbReference type="NCBI Taxonomy" id="685588"/>
    <lineage>
        <taxon>Eukaryota</taxon>
        <taxon>Fungi</taxon>
        <taxon>Dikarya</taxon>
        <taxon>Basidiomycota</taxon>
        <taxon>Agaricomycotina</taxon>
        <taxon>Agaricomycetes</taxon>
        <taxon>Agaricomycetidae</taxon>
        <taxon>Agaricales</taxon>
        <taxon>Agaricineae</taxon>
        <taxon>Strophariaceae</taxon>
        <taxon>Galerina</taxon>
    </lineage>
</organism>
<evidence type="ECO:0000256" key="5">
    <source>
        <dbReference type="ARBA" id="ARBA00022833"/>
    </source>
</evidence>
<sequence>MRYSRTQDRRVVAPRTGRIDRWVTGVQMGMLPFPLTMSEAQLYAHAYEAYNEFAKQQSLDFFSFHSPSDVVAPHPDLFESDIDSNLAAFPDQLQLLTVDSNELFHLFRSEKPQWQGPPSAITLDDSLSSHSESFYNEQIQPFAPVPVNNTQPFEFDLDMDFQRVRVGSDYAAVQPSLTMLDDINDPTSFGALPPTPPRSPPVPMTNNKVFEKSYVARTSFSDYSPQRRSSTTSSDYYSHSGYSPSHGHPTVSPLHISSQLTTLATVTPQPVDDFKGDPRKKYRCSACPRAFARAYNLKTHMATHDPNRLKPHVCPQRSCGRSFSRKHDLGRHLISIHRDESISSSLLPVASKKAIGVENGSRSWCDSCGKGWVGRSSECDCHDIK</sequence>
<evidence type="ECO:0000256" key="7">
    <source>
        <dbReference type="PROSITE-ProRule" id="PRU00042"/>
    </source>
</evidence>
<proteinExistence type="predicted"/>
<evidence type="ECO:0000256" key="8">
    <source>
        <dbReference type="SAM" id="MobiDB-lite"/>
    </source>
</evidence>